<dbReference type="Pfam" id="PF08240">
    <property type="entry name" value="ADH_N"/>
    <property type="match status" value="1"/>
</dbReference>
<gene>
    <name evidence="4" type="ORF">BDZ31_001916</name>
</gene>
<proteinExistence type="predicted"/>
<dbReference type="PANTHER" id="PTHR48106:SF13">
    <property type="entry name" value="QUINONE OXIDOREDUCTASE-RELATED"/>
    <property type="match status" value="1"/>
</dbReference>
<keyword evidence="2 4" id="KW-0560">Oxidoreductase</keyword>
<dbReference type="SUPFAM" id="SSF50129">
    <property type="entry name" value="GroES-like"/>
    <property type="match status" value="1"/>
</dbReference>
<comment type="caution">
    <text evidence="4">The sequence shown here is derived from an EMBL/GenBank/DDBJ whole genome shotgun (WGS) entry which is preliminary data.</text>
</comment>
<accession>A0A840IEG9</accession>
<dbReference type="EC" id="1.6.5.5" evidence="4"/>
<dbReference type="GO" id="GO:0003960">
    <property type="term" value="F:quinone reductase (NADPH) activity"/>
    <property type="evidence" value="ECO:0007669"/>
    <property type="project" value="UniProtKB-EC"/>
</dbReference>
<keyword evidence="1" id="KW-0521">NADP</keyword>
<dbReference type="InterPro" id="IPR020843">
    <property type="entry name" value="ER"/>
</dbReference>
<dbReference type="GO" id="GO:0035925">
    <property type="term" value="F:mRNA 3'-UTR AU-rich region binding"/>
    <property type="evidence" value="ECO:0007669"/>
    <property type="project" value="TreeGrafter"/>
</dbReference>
<feature type="domain" description="Enoyl reductase (ER)" evidence="3">
    <location>
        <begin position="10"/>
        <end position="326"/>
    </location>
</feature>
<organism evidence="4 5">
    <name type="scientific">Conexibacter arvalis</name>
    <dbReference type="NCBI Taxonomy" id="912552"/>
    <lineage>
        <taxon>Bacteria</taxon>
        <taxon>Bacillati</taxon>
        <taxon>Actinomycetota</taxon>
        <taxon>Thermoleophilia</taxon>
        <taxon>Solirubrobacterales</taxon>
        <taxon>Conexibacteraceae</taxon>
        <taxon>Conexibacter</taxon>
    </lineage>
</organism>
<evidence type="ECO:0000256" key="2">
    <source>
        <dbReference type="ARBA" id="ARBA00023002"/>
    </source>
</evidence>
<dbReference type="InterPro" id="IPR013154">
    <property type="entry name" value="ADH-like_N"/>
</dbReference>
<dbReference type="Gene3D" id="3.40.50.720">
    <property type="entry name" value="NAD(P)-binding Rossmann-like Domain"/>
    <property type="match status" value="1"/>
</dbReference>
<dbReference type="InterPro" id="IPR036291">
    <property type="entry name" value="NAD(P)-bd_dom_sf"/>
</dbReference>
<dbReference type="SUPFAM" id="SSF51735">
    <property type="entry name" value="NAD(P)-binding Rossmann-fold domains"/>
    <property type="match status" value="1"/>
</dbReference>
<dbReference type="GO" id="GO:0070402">
    <property type="term" value="F:NADPH binding"/>
    <property type="evidence" value="ECO:0007669"/>
    <property type="project" value="TreeGrafter"/>
</dbReference>
<sequence length="328" mass="33398">MHAIRLHAFGPPENLVYEPLALPEPGPDEARIAVSAAGVHLLDAKLRAGDDGPPGSRLELPHTPGREVAGVVDAIGAGVDGGWLGSRVVAHLGVAPRHGGYAERTIAPAAALHRLPGHVADDAAVAMIGTGRTTMGILEVAELRGTDVVIVTAAAGGIGSLLVQAARNVDACVVGLAGGEEKVARVQALGADVAVDYTRPDWARRVHDALGGYEPTVAFDSVGGTLGRELLGLLGLGGRLILIGWSSGSPTEITTDDLYAGGLTVSAALGPRIMRRPGGVRGLEEAALGALERGELTPAIDRFPLAEAAAAHAALEGRRTTGKVVLVT</sequence>
<dbReference type="Proteomes" id="UP000585272">
    <property type="component" value="Unassembled WGS sequence"/>
</dbReference>
<dbReference type="SMART" id="SM00829">
    <property type="entry name" value="PKS_ER"/>
    <property type="match status" value="1"/>
</dbReference>
<dbReference type="AlphaFoldDB" id="A0A840IEG9"/>
<name>A0A840IEG9_9ACTN</name>
<evidence type="ECO:0000259" key="3">
    <source>
        <dbReference type="SMART" id="SM00829"/>
    </source>
</evidence>
<keyword evidence="5" id="KW-1185">Reference proteome</keyword>
<dbReference type="RefSeq" id="WP_183341438.1">
    <property type="nucleotide sequence ID" value="NZ_JACHNU010000002.1"/>
</dbReference>
<dbReference type="InterPro" id="IPR013149">
    <property type="entry name" value="ADH-like_C"/>
</dbReference>
<evidence type="ECO:0000313" key="4">
    <source>
        <dbReference type="EMBL" id="MBB4662330.1"/>
    </source>
</evidence>
<protein>
    <submittedName>
        <fullName evidence="4">NADPH2:quinone reductase</fullName>
        <ecNumber evidence="4">1.6.5.5</ecNumber>
    </submittedName>
</protein>
<evidence type="ECO:0000313" key="5">
    <source>
        <dbReference type="Proteomes" id="UP000585272"/>
    </source>
</evidence>
<reference evidence="4 5" key="1">
    <citation type="submission" date="2020-08" db="EMBL/GenBank/DDBJ databases">
        <title>Genomic Encyclopedia of Archaeal and Bacterial Type Strains, Phase II (KMG-II): from individual species to whole genera.</title>
        <authorList>
            <person name="Goeker M."/>
        </authorList>
    </citation>
    <scope>NUCLEOTIDE SEQUENCE [LARGE SCALE GENOMIC DNA]</scope>
    <source>
        <strain evidence="4 5">DSM 23288</strain>
    </source>
</reference>
<dbReference type="GO" id="GO:0005829">
    <property type="term" value="C:cytosol"/>
    <property type="evidence" value="ECO:0007669"/>
    <property type="project" value="TreeGrafter"/>
</dbReference>
<dbReference type="Gene3D" id="3.90.180.10">
    <property type="entry name" value="Medium-chain alcohol dehydrogenases, catalytic domain"/>
    <property type="match status" value="1"/>
</dbReference>
<dbReference type="InterPro" id="IPR011032">
    <property type="entry name" value="GroES-like_sf"/>
</dbReference>
<dbReference type="Pfam" id="PF00107">
    <property type="entry name" value="ADH_zinc_N"/>
    <property type="match status" value="1"/>
</dbReference>
<dbReference type="PANTHER" id="PTHR48106">
    <property type="entry name" value="QUINONE OXIDOREDUCTASE PIG3-RELATED"/>
    <property type="match status" value="1"/>
</dbReference>
<dbReference type="EMBL" id="JACHNU010000002">
    <property type="protein sequence ID" value="MBB4662330.1"/>
    <property type="molecule type" value="Genomic_DNA"/>
</dbReference>
<evidence type="ECO:0000256" key="1">
    <source>
        <dbReference type="ARBA" id="ARBA00022857"/>
    </source>
</evidence>